<dbReference type="OrthoDB" id="3246647at2"/>
<dbReference type="GO" id="GO:0005886">
    <property type="term" value="C:plasma membrane"/>
    <property type="evidence" value="ECO:0007669"/>
    <property type="project" value="UniProtKB-SubCell"/>
</dbReference>
<feature type="transmembrane region" description="Helical" evidence="6">
    <location>
        <begin position="152"/>
        <end position="169"/>
    </location>
</feature>
<feature type="transmembrane region" description="Helical" evidence="6">
    <location>
        <begin position="295"/>
        <end position="321"/>
    </location>
</feature>
<name>A0A4P5PD30_9ENTE</name>
<evidence type="ECO:0000313" key="7">
    <source>
        <dbReference type="EMBL" id="GCF93918.1"/>
    </source>
</evidence>
<gene>
    <name evidence="7" type="ORF">NRIC_18090</name>
</gene>
<feature type="transmembrane region" description="Helical" evidence="6">
    <location>
        <begin position="50"/>
        <end position="68"/>
    </location>
</feature>
<keyword evidence="4 6" id="KW-1133">Transmembrane helix</keyword>
<feature type="transmembrane region" description="Helical" evidence="6">
    <location>
        <begin position="252"/>
        <end position="274"/>
    </location>
</feature>
<dbReference type="Proteomes" id="UP000290567">
    <property type="component" value="Unassembled WGS sequence"/>
</dbReference>
<evidence type="ECO:0000256" key="3">
    <source>
        <dbReference type="ARBA" id="ARBA00022692"/>
    </source>
</evidence>
<evidence type="ECO:0000256" key="1">
    <source>
        <dbReference type="ARBA" id="ARBA00004651"/>
    </source>
</evidence>
<dbReference type="InterPro" id="IPR002797">
    <property type="entry name" value="Polysacc_synth"/>
</dbReference>
<feature type="transmembrane region" description="Helical" evidence="6">
    <location>
        <begin position="214"/>
        <end position="232"/>
    </location>
</feature>
<evidence type="ECO:0000256" key="2">
    <source>
        <dbReference type="ARBA" id="ARBA00022475"/>
    </source>
</evidence>
<keyword evidence="8" id="KW-1185">Reference proteome</keyword>
<reference evidence="8" key="1">
    <citation type="submission" date="2019-02" db="EMBL/GenBank/DDBJ databases">
        <title>Draft genome sequence of Enterococcus sp. Gos25-1.</title>
        <authorList>
            <person name="Tanaka N."/>
            <person name="Shiwa Y."/>
            <person name="Fujita N."/>
        </authorList>
    </citation>
    <scope>NUCLEOTIDE SEQUENCE [LARGE SCALE GENOMIC DNA]</scope>
    <source>
        <strain evidence="8">Gos25-1</strain>
    </source>
</reference>
<protein>
    <recommendedName>
        <fullName evidence="9">Polysaccharide biosynthesis protein</fullName>
    </recommendedName>
</protein>
<keyword evidence="3 6" id="KW-0812">Transmembrane</keyword>
<organism evidence="7 8">
    <name type="scientific">Enterococcus florum</name>
    <dbReference type="NCBI Taxonomy" id="2480627"/>
    <lineage>
        <taxon>Bacteria</taxon>
        <taxon>Bacillati</taxon>
        <taxon>Bacillota</taxon>
        <taxon>Bacilli</taxon>
        <taxon>Lactobacillales</taxon>
        <taxon>Enterococcaceae</taxon>
        <taxon>Enterococcus</taxon>
    </lineage>
</organism>
<accession>A0A4P5PD30</accession>
<comment type="caution">
    <text evidence="7">The sequence shown here is derived from an EMBL/GenBank/DDBJ whole genome shotgun (WGS) entry which is preliminary data.</text>
</comment>
<comment type="subcellular location">
    <subcellularLocation>
        <location evidence="1">Cell membrane</location>
        <topology evidence="1">Multi-pass membrane protein</topology>
    </subcellularLocation>
</comment>
<dbReference type="Pfam" id="PF01943">
    <property type="entry name" value="Polysacc_synt"/>
    <property type="match status" value="1"/>
</dbReference>
<dbReference type="PANTHER" id="PTHR30250:SF11">
    <property type="entry name" value="O-ANTIGEN TRANSPORTER-RELATED"/>
    <property type="match status" value="1"/>
</dbReference>
<dbReference type="EMBL" id="BJCC01000014">
    <property type="protein sequence ID" value="GCF93918.1"/>
    <property type="molecule type" value="Genomic_DNA"/>
</dbReference>
<evidence type="ECO:0008006" key="9">
    <source>
        <dbReference type="Google" id="ProtNLM"/>
    </source>
</evidence>
<feature type="transmembrane region" description="Helical" evidence="6">
    <location>
        <begin position="20"/>
        <end position="44"/>
    </location>
</feature>
<feature type="transmembrane region" description="Helical" evidence="6">
    <location>
        <begin position="117"/>
        <end position="140"/>
    </location>
</feature>
<keyword evidence="5 6" id="KW-0472">Membrane</keyword>
<feature type="transmembrane region" description="Helical" evidence="6">
    <location>
        <begin position="361"/>
        <end position="380"/>
    </location>
</feature>
<dbReference type="AlphaFoldDB" id="A0A4P5PD30"/>
<evidence type="ECO:0000256" key="4">
    <source>
        <dbReference type="ARBA" id="ARBA00022989"/>
    </source>
</evidence>
<dbReference type="RefSeq" id="WP_146622361.1">
    <property type="nucleotide sequence ID" value="NZ_BJCC01000014.1"/>
</dbReference>
<evidence type="ECO:0000256" key="5">
    <source>
        <dbReference type="ARBA" id="ARBA00023136"/>
    </source>
</evidence>
<evidence type="ECO:0000256" key="6">
    <source>
        <dbReference type="SAM" id="Phobius"/>
    </source>
</evidence>
<feature type="transmembrane region" description="Helical" evidence="6">
    <location>
        <begin position="386"/>
        <end position="413"/>
    </location>
</feature>
<proteinExistence type="predicted"/>
<keyword evidence="2" id="KW-1003">Cell membrane</keyword>
<dbReference type="InterPro" id="IPR050833">
    <property type="entry name" value="Poly_Biosynth_Transport"/>
</dbReference>
<feature type="transmembrane region" description="Helical" evidence="6">
    <location>
        <begin position="88"/>
        <end position="105"/>
    </location>
</feature>
<sequence>MKKYYNELLEKAPNSKKNSLWYSIGMFTFSFSSILLLLVVTRMLGTSEAGIFSIGWAVCQQMLTIGMFGTRNYQVADLNEKYNFNYYFYSKFCSVMIMLVGSFVYGKLLHLDGYKMLIAFLLTLLMSGEAFADVFAGFFQQHERLEISGKSYFVRILCYDILFIGALYFSNNLALAIIFAIFFSYIWLFFVDFQVIRHLRKELNKPKSKRMLQLFIECAPIFLSAFLTNYIINIPKNSIELLLTNEIQSVYNVLFMPSAIITLFTSFVLVPMYTTISKAWSINDRKGYFSIVKKVTFTVLGLTILVVFGGYFIGIPVLSLVYSIDLFPYKNEFILLLVAGGLNSFANVLVYLLIVAGKQKYLLYVYGIAAILATIISTILVSKFGIFGAASLYCISISFVVISLLVILFSLLYKQKKFRE</sequence>
<dbReference type="PANTHER" id="PTHR30250">
    <property type="entry name" value="PST FAMILY PREDICTED COLANIC ACID TRANSPORTER"/>
    <property type="match status" value="1"/>
</dbReference>
<feature type="transmembrane region" description="Helical" evidence="6">
    <location>
        <begin position="175"/>
        <end position="193"/>
    </location>
</feature>
<evidence type="ECO:0000313" key="8">
    <source>
        <dbReference type="Proteomes" id="UP000290567"/>
    </source>
</evidence>
<feature type="transmembrane region" description="Helical" evidence="6">
    <location>
        <begin position="333"/>
        <end position="354"/>
    </location>
</feature>